<dbReference type="Proteomes" id="UP001194746">
    <property type="component" value="Unassembled WGS sequence"/>
</dbReference>
<dbReference type="EMBL" id="VCAU01000047">
    <property type="protein sequence ID" value="KAF9888437.1"/>
    <property type="molecule type" value="Genomic_DNA"/>
</dbReference>
<reference evidence="2" key="2">
    <citation type="submission" date="2020-02" db="EMBL/GenBank/DDBJ databases">
        <authorList>
            <person name="Gilchrist C.L.M."/>
            <person name="Chooi Y.-H."/>
        </authorList>
    </citation>
    <scope>NUCLEOTIDE SEQUENCE</scope>
    <source>
        <strain evidence="2">MST-FP2251</strain>
    </source>
</reference>
<proteinExistence type="predicted"/>
<sequence>MSTKPRDDRIQPWKLMNESPSSLVNERTAGAEENYAPEYSAPKSYHIVAHIKDNVFISKSNVRLNPMTKIRTPLR</sequence>
<name>A0AAD4CMS4_ASPNN</name>
<comment type="caution">
    <text evidence="2">The sequence shown here is derived from an EMBL/GenBank/DDBJ whole genome shotgun (WGS) entry which is preliminary data.</text>
</comment>
<evidence type="ECO:0000256" key="1">
    <source>
        <dbReference type="SAM" id="MobiDB-lite"/>
    </source>
</evidence>
<feature type="region of interest" description="Disordered" evidence="1">
    <location>
        <begin position="1"/>
        <end position="24"/>
    </location>
</feature>
<protein>
    <submittedName>
        <fullName evidence="2">Uncharacterized protein</fullName>
    </submittedName>
</protein>
<organism evidence="2 3">
    <name type="scientific">Aspergillus nanangensis</name>
    <dbReference type="NCBI Taxonomy" id="2582783"/>
    <lineage>
        <taxon>Eukaryota</taxon>
        <taxon>Fungi</taxon>
        <taxon>Dikarya</taxon>
        <taxon>Ascomycota</taxon>
        <taxon>Pezizomycotina</taxon>
        <taxon>Eurotiomycetes</taxon>
        <taxon>Eurotiomycetidae</taxon>
        <taxon>Eurotiales</taxon>
        <taxon>Aspergillaceae</taxon>
        <taxon>Aspergillus</taxon>
        <taxon>Aspergillus subgen. Circumdati</taxon>
    </lineage>
</organism>
<dbReference type="AlphaFoldDB" id="A0AAD4CMS4"/>
<feature type="compositionally biased region" description="Basic and acidic residues" evidence="1">
    <location>
        <begin position="1"/>
        <end position="11"/>
    </location>
</feature>
<keyword evidence="3" id="KW-1185">Reference proteome</keyword>
<evidence type="ECO:0000313" key="3">
    <source>
        <dbReference type="Proteomes" id="UP001194746"/>
    </source>
</evidence>
<accession>A0AAD4CMS4</accession>
<evidence type="ECO:0000313" key="2">
    <source>
        <dbReference type="EMBL" id="KAF9888437.1"/>
    </source>
</evidence>
<gene>
    <name evidence="2" type="ORF">FE257_008715</name>
</gene>
<reference evidence="2" key="1">
    <citation type="journal article" date="2019" name="Beilstein J. Org. Chem.">
        <title>Nanangenines: drimane sesquiterpenoids as the dominant metabolite cohort of a novel Australian fungus, Aspergillus nanangensis.</title>
        <authorList>
            <person name="Lacey H.J."/>
            <person name="Gilchrist C.L.M."/>
            <person name="Crombie A."/>
            <person name="Kalaitzis J.A."/>
            <person name="Vuong D."/>
            <person name="Rutledge P.J."/>
            <person name="Turner P."/>
            <person name="Pitt J.I."/>
            <person name="Lacey E."/>
            <person name="Chooi Y.H."/>
            <person name="Piggott A.M."/>
        </authorList>
    </citation>
    <scope>NUCLEOTIDE SEQUENCE</scope>
    <source>
        <strain evidence="2">MST-FP2251</strain>
    </source>
</reference>